<evidence type="ECO:0000313" key="2">
    <source>
        <dbReference type="EMBL" id="KAG7091356.1"/>
    </source>
</evidence>
<comment type="caution">
    <text evidence="2">The sequence shown here is derived from an EMBL/GenBank/DDBJ whole genome shotgun (WGS) entry which is preliminary data.</text>
</comment>
<protein>
    <submittedName>
        <fullName evidence="2">Uncharacterized protein</fullName>
    </submittedName>
</protein>
<evidence type="ECO:0000256" key="1">
    <source>
        <dbReference type="SAM" id="MobiDB-lite"/>
    </source>
</evidence>
<accession>A0A9P7RY84</accession>
<proteinExistence type="predicted"/>
<sequence length="507" mass="57065">MLCITSQLRTPRPNQRSHFPFFPSHHNYLHTSSRRERWKTVNPEEPKSQPRKKRTPHLASLFSASESPRTVRVENISSTEVYEELFQKARSLGPIQNVYPNSKTGSLNLVLFNTKSAERVVDHIQNTRIVNSNGPGGRVGAEYSGSESLPSAEVICGIWRGYSRAFYFVPAAGTPTPSMNDLELFFGHFGKVMSLRQIELEFGNGSGRRAWRVSFCSFLDGFRAATGSTKLGLKGTILPIPVTVPKPAFEDFPAYIHSLSSNDSDNTSSSRTVSISVRGGGSLSLPLRELLYELTTESTVESCFPESGNSLTITLGSPREKTQFVARLYKFLQTSPFHLHLDVKRDPRPDPPLSPHRKLAMTLGASRRIIIFGFPTSEIENMDNSRWALKNKIQKDISRYGIVKEVQIIRDDTVYVRLIDINSAVSALIALNHAQHKRPSEELSDYRDVKVAKFALNNENKRMNKSFNDGYIPRAQSLWSDPEELDSGLNSLDEEVLDLRYWLGEKV</sequence>
<feature type="region of interest" description="Disordered" evidence="1">
    <location>
        <begin position="32"/>
        <end position="58"/>
    </location>
</feature>
<dbReference type="Proteomes" id="UP001049176">
    <property type="component" value="Chromosome 6"/>
</dbReference>
<reference evidence="2" key="1">
    <citation type="journal article" date="2021" name="Genome Biol. Evol.">
        <title>The assembled and annotated genome of the fairy-ring fungus Marasmius oreades.</title>
        <authorList>
            <person name="Hiltunen M."/>
            <person name="Ament-Velasquez S.L."/>
            <person name="Johannesson H."/>
        </authorList>
    </citation>
    <scope>NUCLEOTIDE SEQUENCE</scope>
    <source>
        <strain evidence="2">03SP1</strain>
    </source>
</reference>
<evidence type="ECO:0000313" key="3">
    <source>
        <dbReference type="Proteomes" id="UP001049176"/>
    </source>
</evidence>
<gene>
    <name evidence="2" type="ORF">E1B28_010398</name>
</gene>
<organism evidence="2 3">
    <name type="scientific">Marasmius oreades</name>
    <name type="common">fairy-ring Marasmius</name>
    <dbReference type="NCBI Taxonomy" id="181124"/>
    <lineage>
        <taxon>Eukaryota</taxon>
        <taxon>Fungi</taxon>
        <taxon>Dikarya</taxon>
        <taxon>Basidiomycota</taxon>
        <taxon>Agaricomycotina</taxon>
        <taxon>Agaricomycetes</taxon>
        <taxon>Agaricomycetidae</taxon>
        <taxon>Agaricales</taxon>
        <taxon>Marasmiineae</taxon>
        <taxon>Marasmiaceae</taxon>
        <taxon>Marasmius</taxon>
    </lineage>
</organism>
<dbReference type="AlphaFoldDB" id="A0A9P7RY84"/>
<feature type="compositionally biased region" description="Basic and acidic residues" evidence="1">
    <location>
        <begin position="33"/>
        <end position="48"/>
    </location>
</feature>
<dbReference type="OrthoDB" id="10584669at2759"/>
<dbReference type="EMBL" id="CM032186">
    <property type="protein sequence ID" value="KAG7091356.1"/>
    <property type="molecule type" value="Genomic_DNA"/>
</dbReference>
<keyword evidence="3" id="KW-1185">Reference proteome</keyword>
<dbReference type="GeneID" id="66079474"/>
<dbReference type="RefSeq" id="XP_043007826.1">
    <property type="nucleotide sequence ID" value="XM_043155360.1"/>
</dbReference>
<dbReference type="KEGG" id="more:E1B28_010398"/>
<name>A0A9P7RY84_9AGAR</name>